<dbReference type="GO" id="GO:0005524">
    <property type="term" value="F:ATP binding"/>
    <property type="evidence" value="ECO:0007669"/>
    <property type="project" value="InterPro"/>
</dbReference>
<sequence>MRISRVIIRNWRSVKDADFEPADMTILVGANNAGKTNILSAINFLMGDRWPMPGNLLDSDFYLSDRRREIFIQPDFEDAPYSRLVFDTSRERYVFQAYDRHGQAVRGGFDNDERARLAFAYVDASRSFDRQFGASRWSLFGQAVRFLHDDLLRSGSDRLPQLRALLDQAHSLLKTDLYTSFESALRGAFVDQLRTSRYDVQFQFRTIDETNLYRSLYPTLIERGAAKSPGEAGSGVRNLLVLALFHAFARAFKGGAILGIEEPELFLHPHAQRSLMAQFEGLVADGNQLFISTHSAAFLDITRPERVVVVECCPDDEDEVCTQVRTTTAAALLAARKQLHPDKPMTVASMRAFLRNVRTAEMAEPYFARLVIVAEGPSEREALPLLCAHLGLRFDDEGVSIVAANGKTAIDTLIQVYRAHKIPTYVIFDNDMGARSQNPTANRVICRLLGIDETDTPPAQVTENHAVLAGDWETQTKGDLETIEAGLYNRLDVEARQALGIGTGKNKPLIARYVAEQLLARDIMPAFVADIARCLKQRLGLHLPPDTALANLDEVIPWIAEDSPVRGSLTWKM</sequence>
<dbReference type="Gene3D" id="3.40.50.300">
    <property type="entry name" value="P-loop containing nucleotide triphosphate hydrolases"/>
    <property type="match status" value="1"/>
</dbReference>
<dbReference type="InterPro" id="IPR051396">
    <property type="entry name" value="Bact_Antivir_Def_Nuclease"/>
</dbReference>
<keyword evidence="4" id="KW-1185">Reference proteome</keyword>
<evidence type="ECO:0000259" key="1">
    <source>
        <dbReference type="Pfam" id="PF13304"/>
    </source>
</evidence>
<dbReference type="InterPro" id="IPR034139">
    <property type="entry name" value="TOPRIM_OLD"/>
</dbReference>
<dbReference type="Pfam" id="PF20469">
    <property type="entry name" value="OLD-like_TOPRIM"/>
    <property type="match status" value="1"/>
</dbReference>
<dbReference type="PANTHER" id="PTHR43581">
    <property type="entry name" value="ATP/GTP PHOSPHATASE"/>
    <property type="match status" value="1"/>
</dbReference>
<reference evidence="3" key="1">
    <citation type="submission" date="2022-09" db="EMBL/GenBank/DDBJ databases">
        <title>Rhodovastum sp. nov. RN2-1 isolated from soil in Seongnam, South Korea.</title>
        <authorList>
            <person name="Le N.T."/>
        </authorList>
    </citation>
    <scope>NUCLEOTIDE SEQUENCE</scope>
    <source>
        <strain evidence="3">RN2-1</strain>
    </source>
</reference>
<name>A0AA41YLV0_9PROT</name>
<gene>
    <name evidence="3" type="ORF">OL599_16950</name>
</gene>
<dbReference type="AlphaFoldDB" id="A0AA41YLV0"/>
<dbReference type="PANTHER" id="PTHR43581:SF4">
    <property type="entry name" value="ATP_GTP PHOSPHATASE"/>
    <property type="match status" value="1"/>
</dbReference>
<comment type="caution">
    <text evidence="3">The sequence shown here is derived from an EMBL/GenBank/DDBJ whole genome shotgun (WGS) entry which is preliminary data.</text>
</comment>
<dbReference type="InterPro" id="IPR003959">
    <property type="entry name" value="ATPase_AAA_core"/>
</dbReference>
<dbReference type="SUPFAM" id="SSF52540">
    <property type="entry name" value="P-loop containing nucleoside triphosphate hydrolases"/>
    <property type="match status" value="1"/>
</dbReference>
<organism evidence="3 4">
    <name type="scientific">Limobrevibacterium gyesilva</name>
    <dbReference type="NCBI Taxonomy" id="2991712"/>
    <lineage>
        <taxon>Bacteria</taxon>
        <taxon>Pseudomonadati</taxon>
        <taxon>Pseudomonadota</taxon>
        <taxon>Alphaproteobacteria</taxon>
        <taxon>Acetobacterales</taxon>
        <taxon>Acetobacteraceae</taxon>
        <taxon>Limobrevibacterium</taxon>
    </lineage>
</organism>
<reference evidence="3" key="2">
    <citation type="submission" date="2022-10" db="EMBL/GenBank/DDBJ databases">
        <authorList>
            <person name="Trinh H.N."/>
        </authorList>
    </citation>
    <scope>NUCLEOTIDE SEQUENCE</scope>
    <source>
        <strain evidence="3">RN2-1</strain>
    </source>
</reference>
<dbReference type="Pfam" id="PF13304">
    <property type="entry name" value="AAA_21"/>
    <property type="match status" value="1"/>
</dbReference>
<evidence type="ECO:0000313" key="3">
    <source>
        <dbReference type="EMBL" id="MCW3476264.1"/>
    </source>
</evidence>
<evidence type="ECO:0000313" key="4">
    <source>
        <dbReference type="Proteomes" id="UP001165679"/>
    </source>
</evidence>
<feature type="domain" description="OLD protein-like TOPRIM" evidence="2">
    <location>
        <begin position="367"/>
        <end position="431"/>
    </location>
</feature>
<proteinExistence type="predicted"/>
<dbReference type="EMBL" id="JAPDNT010000017">
    <property type="protein sequence ID" value="MCW3476264.1"/>
    <property type="molecule type" value="Genomic_DNA"/>
</dbReference>
<evidence type="ECO:0000259" key="2">
    <source>
        <dbReference type="Pfam" id="PF20469"/>
    </source>
</evidence>
<dbReference type="GO" id="GO:0016887">
    <property type="term" value="F:ATP hydrolysis activity"/>
    <property type="evidence" value="ECO:0007669"/>
    <property type="project" value="InterPro"/>
</dbReference>
<protein>
    <submittedName>
        <fullName evidence="3">AAA family ATPase</fullName>
    </submittedName>
</protein>
<dbReference type="Proteomes" id="UP001165679">
    <property type="component" value="Unassembled WGS sequence"/>
</dbReference>
<feature type="domain" description="ATPase AAA-type core" evidence="1">
    <location>
        <begin position="24"/>
        <end position="300"/>
    </location>
</feature>
<dbReference type="RefSeq" id="WP_264715031.1">
    <property type="nucleotide sequence ID" value="NZ_JAPDNT010000017.1"/>
</dbReference>
<dbReference type="InterPro" id="IPR027417">
    <property type="entry name" value="P-loop_NTPase"/>
</dbReference>
<accession>A0AA41YLV0</accession>
<dbReference type="CDD" id="cd01026">
    <property type="entry name" value="TOPRIM_OLD"/>
    <property type="match status" value="1"/>
</dbReference>